<protein>
    <submittedName>
        <fullName evidence="2">Uncharacterized protein</fullName>
    </submittedName>
</protein>
<proteinExistence type="predicted"/>
<keyword evidence="1" id="KW-0812">Transmembrane</keyword>
<name>A0A8S5P896_9CAUD</name>
<reference evidence="2" key="1">
    <citation type="journal article" date="2021" name="Proc. Natl. Acad. Sci. U.S.A.">
        <title>A Catalog of Tens of Thousands of Viruses from Human Metagenomes Reveals Hidden Associations with Chronic Diseases.</title>
        <authorList>
            <person name="Tisza M.J."/>
            <person name="Buck C.B."/>
        </authorList>
    </citation>
    <scope>NUCLEOTIDE SEQUENCE</scope>
    <source>
        <strain evidence="2">Ct2kB26</strain>
    </source>
</reference>
<feature type="transmembrane region" description="Helical" evidence="1">
    <location>
        <begin position="12"/>
        <end position="29"/>
    </location>
</feature>
<evidence type="ECO:0000256" key="1">
    <source>
        <dbReference type="SAM" id="Phobius"/>
    </source>
</evidence>
<dbReference type="EMBL" id="BK015360">
    <property type="protein sequence ID" value="DAE03218.1"/>
    <property type="molecule type" value="Genomic_DNA"/>
</dbReference>
<accession>A0A8S5P896</accession>
<organism evidence="2">
    <name type="scientific">Siphoviridae sp. ct2kB26</name>
    <dbReference type="NCBI Taxonomy" id="2825317"/>
    <lineage>
        <taxon>Viruses</taxon>
        <taxon>Duplodnaviria</taxon>
        <taxon>Heunggongvirae</taxon>
        <taxon>Uroviricota</taxon>
        <taxon>Caudoviricetes</taxon>
    </lineage>
</organism>
<evidence type="ECO:0000313" key="2">
    <source>
        <dbReference type="EMBL" id="DAE03218.1"/>
    </source>
</evidence>
<keyword evidence="1" id="KW-1133">Transmembrane helix</keyword>
<sequence length="112" mass="12493">MAGRWFDMWQYIIPAISAIVVAAVEAVAVKDRKRAKKREETLKRHEQQRAEETRLAMAMNSATLQLCVVTANALTGGHNNGNVERARQAARQAEAEYDAFVQRLAANQVAKL</sequence>
<keyword evidence="1" id="KW-0472">Membrane</keyword>